<evidence type="ECO:0000259" key="1">
    <source>
        <dbReference type="PROSITE" id="PS51671"/>
    </source>
</evidence>
<dbReference type="SUPFAM" id="SSF55021">
    <property type="entry name" value="ACT-like"/>
    <property type="match status" value="1"/>
</dbReference>
<protein>
    <recommendedName>
        <fullName evidence="1">ACT domain-containing protein</fullName>
    </recommendedName>
</protein>
<reference evidence="2" key="1">
    <citation type="submission" date="2018-02" db="EMBL/GenBank/DDBJ databases">
        <title>Rhizophora mucronata_Transcriptome.</title>
        <authorList>
            <person name="Meera S.P."/>
            <person name="Sreeshan A."/>
            <person name="Augustine A."/>
        </authorList>
    </citation>
    <scope>NUCLEOTIDE SEQUENCE</scope>
    <source>
        <tissue evidence="2">Leaf</tissue>
    </source>
</reference>
<dbReference type="InterPro" id="IPR045865">
    <property type="entry name" value="ACT-like_dom_sf"/>
</dbReference>
<dbReference type="InterPro" id="IPR002912">
    <property type="entry name" value="ACT_dom"/>
</dbReference>
<sequence length="111" mass="11983">MGLLSNMTRVFRENGLSVSRAEIGIHGDKAVGSLYVTDASGYDVSPHAVEQVRAEIGRSILVVNKSPGWTPRTASMSSINSADKDKPKFSLGSLLWSQLERLSSNFGSIRS</sequence>
<dbReference type="PROSITE" id="PS51671">
    <property type="entry name" value="ACT"/>
    <property type="match status" value="1"/>
</dbReference>
<dbReference type="EMBL" id="GGEC01067411">
    <property type="protein sequence ID" value="MBX47895.1"/>
    <property type="molecule type" value="Transcribed_RNA"/>
</dbReference>
<proteinExistence type="predicted"/>
<dbReference type="AlphaFoldDB" id="A0A2P2NZH9"/>
<accession>A0A2P2NZH9</accession>
<organism evidence="2">
    <name type="scientific">Rhizophora mucronata</name>
    <name type="common">Asiatic mangrove</name>
    <dbReference type="NCBI Taxonomy" id="61149"/>
    <lineage>
        <taxon>Eukaryota</taxon>
        <taxon>Viridiplantae</taxon>
        <taxon>Streptophyta</taxon>
        <taxon>Embryophyta</taxon>
        <taxon>Tracheophyta</taxon>
        <taxon>Spermatophyta</taxon>
        <taxon>Magnoliopsida</taxon>
        <taxon>eudicotyledons</taxon>
        <taxon>Gunneridae</taxon>
        <taxon>Pentapetalae</taxon>
        <taxon>rosids</taxon>
        <taxon>fabids</taxon>
        <taxon>Malpighiales</taxon>
        <taxon>Rhizophoraceae</taxon>
        <taxon>Rhizophora</taxon>
    </lineage>
</organism>
<feature type="domain" description="ACT" evidence="1">
    <location>
        <begin position="1"/>
        <end position="72"/>
    </location>
</feature>
<name>A0A2P2NZH9_RHIMU</name>
<evidence type="ECO:0000313" key="2">
    <source>
        <dbReference type="EMBL" id="MBX47895.1"/>
    </source>
</evidence>